<keyword evidence="5 11" id="KW-0812">Transmembrane</keyword>
<evidence type="ECO:0000256" key="3">
    <source>
        <dbReference type="ARBA" id="ARBA00007171"/>
    </source>
</evidence>
<dbReference type="InterPro" id="IPR036138">
    <property type="entry name" value="PBP_dimer_sf"/>
</dbReference>
<evidence type="ECO:0000256" key="6">
    <source>
        <dbReference type="ARBA" id="ARBA00022960"/>
    </source>
</evidence>
<dbReference type="GO" id="GO:0008658">
    <property type="term" value="F:penicillin binding"/>
    <property type="evidence" value="ECO:0007669"/>
    <property type="project" value="InterPro"/>
</dbReference>
<evidence type="ECO:0000256" key="2">
    <source>
        <dbReference type="ARBA" id="ARBA00004236"/>
    </source>
</evidence>
<dbReference type="GO" id="GO:0009252">
    <property type="term" value="P:peptidoglycan biosynthetic process"/>
    <property type="evidence" value="ECO:0007669"/>
    <property type="project" value="UniProtKB-KW"/>
</dbReference>
<evidence type="ECO:0000256" key="8">
    <source>
        <dbReference type="ARBA" id="ARBA00022989"/>
    </source>
</evidence>
<keyword evidence="15" id="KW-1185">Reference proteome</keyword>
<dbReference type="Gene3D" id="3.90.1310.10">
    <property type="entry name" value="Penicillin-binding protein 2a (Domain 2)"/>
    <property type="match status" value="1"/>
</dbReference>
<evidence type="ECO:0000256" key="4">
    <source>
        <dbReference type="ARBA" id="ARBA00022475"/>
    </source>
</evidence>
<dbReference type="GO" id="GO:0008360">
    <property type="term" value="P:regulation of cell shape"/>
    <property type="evidence" value="ECO:0007669"/>
    <property type="project" value="UniProtKB-KW"/>
</dbReference>
<accession>A0A8J7KDL9</accession>
<name>A0A8J7KDL9_9BACL</name>
<evidence type="ECO:0000256" key="7">
    <source>
        <dbReference type="ARBA" id="ARBA00022984"/>
    </source>
</evidence>
<feature type="domain" description="Penicillin-binding protein transpeptidase" evidence="12">
    <location>
        <begin position="369"/>
        <end position="691"/>
    </location>
</feature>
<evidence type="ECO:0000256" key="5">
    <source>
        <dbReference type="ARBA" id="ARBA00022692"/>
    </source>
</evidence>
<comment type="similarity">
    <text evidence="3">Belongs to the transpeptidase family.</text>
</comment>
<dbReference type="SUPFAM" id="SSF56601">
    <property type="entry name" value="beta-lactamase/transpeptidase-like"/>
    <property type="match status" value="1"/>
</dbReference>
<dbReference type="AlphaFoldDB" id="A0A8J7KDL9"/>
<evidence type="ECO:0000313" key="15">
    <source>
        <dbReference type="Proteomes" id="UP000622653"/>
    </source>
</evidence>
<sequence length="730" mass="81957">MENQQPNQGKQLKKKQRKQVVFRVNFLFFTVFLLFSTLILRLGYLQIVKGEEFVAELARVDEITINTTMPRGRIYDRIGHVLVDNEPQNAITYTKTTQTKARANYDKEGNQTSEDGMLEIAEKLASYIEKDDRRVTVADKRDFWILLNPELAAEKVPKEERKEISSDKKKTSKQIDREINQLTRERITEEELDSLTPEELKVLAIYREMMAGYAYSPSIVKSEEVTEREFAVVSEHLSDLPGVNTTTDWTRVKLSKSAILGSTTSPIEGIPKSHLDYYLSRGYSRNDRVGRSYLEQQYEDLLSGQKAVHKNIKNRAGKVIGTEVVYEGEPGKDLVLSVDRELELELEQMLEKTLRDLKQSSTASKLDQGFIVMMNPNNGEVLALVGKQIVRNEETGKWDILDYAYGTFTAAYEAGSTVKLATMLTGYNEGVVRLGERKIDEPLRVGGIWKRSLFNRFGRVSIDDVTALGRSSNVYMFRIALSLGQYVPGRASSIDTTAYDKFRDNFASFGLGVRTGIDLPGEVEGVKGPELTVGKLMDFSIGQYDTYTTLQMAQYVSTIANGGYRIAPRVVKEIREPSVDGIQFGPLLQETPINVLNRIGNTDAEIEQVKKGMNYVYYGANGTAARLMEGAPYTAAGKTGTAETFKDGRSTISLSHVGYAPADNPEVAYAVVIPHVTTQYTFQTSATTNNLVRSALDSYFAIKERRATEEQTSEVERLILPPIEQLEEKN</sequence>
<feature type="transmembrane region" description="Helical" evidence="11">
    <location>
        <begin position="20"/>
        <end position="44"/>
    </location>
</feature>
<keyword evidence="4" id="KW-1003">Cell membrane</keyword>
<reference evidence="14" key="1">
    <citation type="submission" date="2020-11" db="EMBL/GenBank/DDBJ databases">
        <title>Multidrug resistant novel bacterium Savagea serpentis sp. nov., isolated from the scats of a vine snake (Ahaetulla nasuta).</title>
        <authorList>
            <person name="Venkata Ramana V."/>
            <person name="Vikas Patil S."/>
            <person name="Yogita Lugani V."/>
        </authorList>
    </citation>
    <scope>NUCLEOTIDE SEQUENCE</scope>
    <source>
        <strain evidence="14">SN6</strain>
    </source>
</reference>
<dbReference type="InterPro" id="IPR012338">
    <property type="entry name" value="Beta-lactam/transpept-like"/>
</dbReference>
<proteinExistence type="inferred from homology"/>
<dbReference type="PANTHER" id="PTHR30627">
    <property type="entry name" value="PEPTIDOGLYCAN D,D-TRANSPEPTIDASE"/>
    <property type="match status" value="1"/>
</dbReference>
<dbReference type="PANTHER" id="PTHR30627:SF2">
    <property type="entry name" value="PEPTIDOGLYCAN D,D-TRANSPEPTIDASE MRDA"/>
    <property type="match status" value="1"/>
</dbReference>
<keyword evidence="7" id="KW-0573">Peptidoglycan synthesis</keyword>
<dbReference type="InterPro" id="IPR005311">
    <property type="entry name" value="PBP_dimer"/>
</dbReference>
<dbReference type="Gene3D" id="3.40.710.10">
    <property type="entry name" value="DD-peptidase/beta-lactamase superfamily"/>
    <property type="match status" value="1"/>
</dbReference>
<dbReference type="Pfam" id="PF03717">
    <property type="entry name" value="PBP_dimer"/>
    <property type="match status" value="1"/>
</dbReference>
<dbReference type="RefSeq" id="WP_194561652.1">
    <property type="nucleotide sequence ID" value="NZ_JADKPV010000001.1"/>
</dbReference>
<keyword evidence="9 11" id="KW-0472">Membrane</keyword>
<comment type="subcellular location">
    <subcellularLocation>
        <location evidence="2">Cell membrane</location>
    </subcellularLocation>
    <subcellularLocation>
        <location evidence="1">Membrane</location>
        <topology evidence="1">Single-pass membrane protein</topology>
    </subcellularLocation>
</comment>
<dbReference type="Proteomes" id="UP000622653">
    <property type="component" value="Unassembled WGS sequence"/>
</dbReference>
<evidence type="ECO:0000313" key="14">
    <source>
        <dbReference type="EMBL" id="MBF4500201.1"/>
    </source>
</evidence>
<evidence type="ECO:0000256" key="9">
    <source>
        <dbReference type="ARBA" id="ARBA00023136"/>
    </source>
</evidence>
<protein>
    <submittedName>
        <fullName evidence="14">Penicillin-binding protein 2</fullName>
    </submittedName>
</protein>
<evidence type="ECO:0000256" key="10">
    <source>
        <dbReference type="ARBA" id="ARBA00023316"/>
    </source>
</evidence>
<dbReference type="GO" id="GO:0071972">
    <property type="term" value="F:peptidoglycan L,D-transpeptidase activity"/>
    <property type="evidence" value="ECO:0007669"/>
    <property type="project" value="TreeGrafter"/>
</dbReference>
<dbReference type="Gene3D" id="1.10.10.1230">
    <property type="entry name" value="Penicillin-binding protein, N-terminal non-catalytic domain, head sub-domain"/>
    <property type="match status" value="1"/>
</dbReference>
<evidence type="ECO:0000256" key="11">
    <source>
        <dbReference type="SAM" id="Phobius"/>
    </source>
</evidence>
<evidence type="ECO:0000256" key="1">
    <source>
        <dbReference type="ARBA" id="ARBA00004167"/>
    </source>
</evidence>
<keyword evidence="6" id="KW-0133">Cell shape</keyword>
<organism evidence="14 15">
    <name type="scientific">Savagea serpentis</name>
    <dbReference type="NCBI Taxonomy" id="2785297"/>
    <lineage>
        <taxon>Bacteria</taxon>
        <taxon>Bacillati</taxon>
        <taxon>Bacillota</taxon>
        <taxon>Bacilli</taxon>
        <taxon>Bacillales</taxon>
        <taxon>Caryophanaceae</taxon>
        <taxon>Savagea</taxon>
    </lineage>
</organism>
<keyword evidence="10" id="KW-0961">Cell wall biogenesis/degradation</keyword>
<evidence type="ECO:0000259" key="12">
    <source>
        <dbReference type="Pfam" id="PF00905"/>
    </source>
</evidence>
<dbReference type="GO" id="GO:0005886">
    <property type="term" value="C:plasma membrane"/>
    <property type="evidence" value="ECO:0007669"/>
    <property type="project" value="UniProtKB-SubCell"/>
</dbReference>
<dbReference type="SUPFAM" id="SSF56519">
    <property type="entry name" value="Penicillin binding protein dimerisation domain"/>
    <property type="match status" value="1"/>
</dbReference>
<dbReference type="GO" id="GO:0071555">
    <property type="term" value="P:cell wall organization"/>
    <property type="evidence" value="ECO:0007669"/>
    <property type="project" value="UniProtKB-KW"/>
</dbReference>
<dbReference type="EMBL" id="JADKPV010000001">
    <property type="protein sequence ID" value="MBF4500201.1"/>
    <property type="molecule type" value="Genomic_DNA"/>
</dbReference>
<comment type="caution">
    <text evidence="14">The sequence shown here is derived from an EMBL/GenBank/DDBJ whole genome shotgun (WGS) entry which is preliminary data.</text>
</comment>
<feature type="domain" description="Penicillin-binding protein dimerisation" evidence="13">
    <location>
        <begin position="70"/>
        <end position="322"/>
    </location>
</feature>
<gene>
    <name evidence="14" type="ORF">IRY55_02400</name>
</gene>
<dbReference type="Pfam" id="PF00905">
    <property type="entry name" value="Transpeptidase"/>
    <property type="match status" value="1"/>
</dbReference>
<keyword evidence="8 11" id="KW-1133">Transmembrane helix</keyword>
<evidence type="ECO:0000259" key="13">
    <source>
        <dbReference type="Pfam" id="PF03717"/>
    </source>
</evidence>
<dbReference type="InterPro" id="IPR050515">
    <property type="entry name" value="Beta-lactam/transpept"/>
</dbReference>
<dbReference type="InterPro" id="IPR001460">
    <property type="entry name" value="PCN-bd_Tpept"/>
</dbReference>